<dbReference type="InterPro" id="IPR003439">
    <property type="entry name" value="ABC_transporter-like_ATP-bd"/>
</dbReference>
<dbReference type="PANTHER" id="PTHR43158">
    <property type="entry name" value="SKFA PEPTIDE EXPORT ATP-BINDING PROTEIN SKFE"/>
    <property type="match status" value="1"/>
</dbReference>
<accession>A0A220UG76</accession>
<dbReference type="PROSITE" id="PS50893">
    <property type="entry name" value="ABC_TRANSPORTER_2"/>
    <property type="match status" value="1"/>
</dbReference>
<dbReference type="GO" id="GO:0005524">
    <property type="term" value="F:ATP binding"/>
    <property type="evidence" value="ECO:0007669"/>
    <property type="project" value="UniProtKB-KW"/>
</dbReference>
<organism evidence="4 5">
    <name type="scientific">Brachybacterium avium</name>
    <dbReference type="NCBI Taxonomy" id="2017485"/>
    <lineage>
        <taxon>Bacteria</taxon>
        <taxon>Bacillati</taxon>
        <taxon>Actinomycetota</taxon>
        <taxon>Actinomycetes</taxon>
        <taxon>Micrococcales</taxon>
        <taxon>Dermabacteraceae</taxon>
        <taxon>Brachybacterium</taxon>
    </lineage>
</organism>
<evidence type="ECO:0000259" key="3">
    <source>
        <dbReference type="PROSITE" id="PS50893"/>
    </source>
</evidence>
<dbReference type="InterPro" id="IPR003593">
    <property type="entry name" value="AAA+_ATPase"/>
</dbReference>
<dbReference type="KEGG" id="brv:CFK39_11900"/>
<dbReference type="EMBL" id="CP022316">
    <property type="protein sequence ID" value="ASK67188.1"/>
    <property type="molecule type" value="Genomic_DNA"/>
</dbReference>
<proteinExistence type="predicted"/>
<evidence type="ECO:0000256" key="1">
    <source>
        <dbReference type="ARBA" id="ARBA00022741"/>
    </source>
</evidence>
<feature type="domain" description="ABC transporter" evidence="3">
    <location>
        <begin position="25"/>
        <end position="252"/>
    </location>
</feature>
<keyword evidence="1" id="KW-0547">Nucleotide-binding</keyword>
<dbReference type="Gene3D" id="3.40.50.300">
    <property type="entry name" value="P-loop containing nucleotide triphosphate hydrolases"/>
    <property type="match status" value="1"/>
</dbReference>
<reference evidence="5" key="1">
    <citation type="submission" date="2017-07" db="EMBL/GenBank/DDBJ databases">
        <title>Brachybacterium sp. VR2415.</title>
        <authorList>
            <person name="Tak E.J."/>
            <person name="Bae J.-W."/>
        </authorList>
    </citation>
    <scope>NUCLEOTIDE SEQUENCE [LARGE SCALE GENOMIC DNA]</scope>
    <source>
        <strain evidence="5">VR2415</strain>
    </source>
</reference>
<evidence type="ECO:0000313" key="5">
    <source>
        <dbReference type="Proteomes" id="UP000198398"/>
    </source>
</evidence>
<dbReference type="PANTHER" id="PTHR43158:SF2">
    <property type="entry name" value="SKFA PEPTIDE EXPORT ATP-BINDING PROTEIN SKFE"/>
    <property type="match status" value="1"/>
</dbReference>
<dbReference type="SMART" id="SM00382">
    <property type="entry name" value="AAA"/>
    <property type="match status" value="1"/>
</dbReference>
<sequence>MPSEQEHALPEGPGTPSATVQGLAVHLPSRERPYAAPLQAVRDLTFTVPAGQVTAIVGANGAGKTTALRALSSALPFAAGSIEVLGTALGPATVALPAGVALVPDAPAYPARWTARHLARAHAATASQFDHPRFSTHLTAHRVPERRPVRELSRGQLTQLAIAAALAQDPHLLILDEPFARLDPLARTDLVDELRSLMAQDGRSILLATHDLEGMDRFVDHLVVIAQGRTVLEGEVERLRDEFLLLERAAGNEDAVAPDLIGAVTTGGTLRALVHLEEAAGLPPAADLRRPGVHDLVTHWLRAVSPPAATTSRRGAA</sequence>
<dbReference type="InterPro" id="IPR027417">
    <property type="entry name" value="P-loop_NTPase"/>
</dbReference>
<gene>
    <name evidence="4" type="ORF">CFK39_11900</name>
</gene>
<dbReference type="Proteomes" id="UP000198398">
    <property type="component" value="Chromosome"/>
</dbReference>
<dbReference type="Pfam" id="PF00005">
    <property type="entry name" value="ABC_tran"/>
    <property type="match status" value="1"/>
</dbReference>
<dbReference type="GO" id="GO:0016887">
    <property type="term" value="F:ATP hydrolysis activity"/>
    <property type="evidence" value="ECO:0007669"/>
    <property type="project" value="InterPro"/>
</dbReference>
<keyword evidence="2" id="KW-0067">ATP-binding</keyword>
<protein>
    <recommendedName>
        <fullName evidence="3">ABC transporter domain-containing protein</fullName>
    </recommendedName>
</protein>
<name>A0A220UG76_9MICO</name>
<dbReference type="SUPFAM" id="SSF52540">
    <property type="entry name" value="P-loop containing nucleoside triphosphate hydrolases"/>
    <property type="match status" value="1"/>
</dbReference>
<evidence type="ECO:0000256" key="2">
    <source>
        <dbReference type="ARBA" id="ARBA00022840"/>
    </source>
</evidence>
<dbReference type="AlphaFoldDB" id="A0A220UG76"/>
<keyword evidence="5" id="KW-1185">Reference proteome</keyword>
<evidence type="ECO:0000313" key="4">
    <source>
        <dbReference type="EMBL" id="ASK67188.1"/>
    </source>
</evidence>